<organism evidence="2 3">
    <name type="scientific">Roseburia inulinivorans</name>
    <dbReference type="NCBI Taxonomy" id="360807"/>
    <lineage>
        <taxon>Bacteria</taxon>
        <taxon>Bacillati</taxon>
        <taxon>Bacillota</taxon>
        <taxon>Clostridia</taxon>
        <taxon>Lachnospirales</taxon>
        <taxon>Lachnospiraceae</taxon>
        <taxon>Roseburia</taxon>
    </lineage>
</organism>
<dbReference type="RefSeq" id="WP_055301388.1">
    <property type="nucleotide sequence ID" value="NZ_CYYR01000003.1"/>
</dbReference>
<evidence type="ECO:0000256" key="1">
    <source>
        <dbReference type="SAM" id="Phobius"/>
    </source>
</evidence>
<gene>
    <name evidence="2" type="ORF">ERS852392_00665</name>
</gene>
<reference evidence="2 3" key="1">
    <citation type="submission" date="2015-09" db="EMBL/GenBank/DDBJ databases">
        <authorList>
            <consortium name="Pathogen Informatics"/>
        </authorList>
    </citation>
    <scope>NUCLEOTIDE SEQUENCE [LARGE SCALE GENOMIC DNA]</scope>
    <source>
        <strain evidence="2 3">2789STDY5608835</strain>
    </source>
</reference>
<accession>A0A173XP63</accession>
<keyword evidence="1" id="KW-0812">Transmembrane</keyword>
<name>A0A173XP63_9FIRM</name>
<evidence type="ECO:0000313" key="3">
    <source>
        <dbReference type="Proteomes" id="UP000095395"/>
    </source>
</evidence>
<protein>
    <submittedName>
        <fullName evidence="2">Uncharacterized protein</fullName>
    </submittedName>
</protein>
<evidence type="ECO:0000313" key="2">
    <source>
        <dbReference type="EMBL" id="CUN53504.1"/>
    </source>
</evidence>
<feature type="transmembrane region" description="Helical" evidence="1">
    <location>
        <begin position="6"/>
        <end position="26"/>
    </location>
</feature>
<keyword evidence="1" id="KW-0472">Membrane</keyword>
<dbReference type="EMBL" id="CYYR01000003">
    <property type="protein sequence ID" value="CUN53504.1"/>
    <property type="molecule type" value="Genomic_DNA"/>
</dbReference>
<dbReference type="AlphaFoldDB" id="A0A173XP63"/>
<keyword evidence="1" id="KW-1133">Transmembrane helix</keyword>
<sequence length="340" mass="40249">MKTYILSITTLVFVFVGLLIIVHFLVKRDENTVYSFNDLQLQFGDGQDGKMCFYIRYYVWQLHKQREIREYYQKGKIIITTEHFYEITESREAQRCSDYFLQNMFLYYVEEKKVIDKTFIEGNMVYVFADKTIYFNTKPYLNEIIDMYKFVCNSKIDENEEKRICIVLDELYGLMTTNVIYIQKLGYYIETINLVKNPRKELMLLNVLIEIAEYFKKLDRGFLGESRDMEQNPVTWNIWNQLNIGGDVESVCTVNYNDINIDAIIENIKKNILDVSESNGKKIIDAIEQVKEEINKEKPNKNKIRNGIDILTSMMTLANGIPNLAQNINEFIDYVKKFIK</sequence>
<proteinExistence type="predicted"/>
<dbReference type="Proteomes" id="UP000095395">
    <property type="component" value="Unassembled WGS sequence"/>
</dbReference>